<name>A0ABR4IZX6_9EURO</name>
<accession>A0ABR4IZX6</accession>
<proteinExistence type="predicted"/>
<evidence type="ECO:0000313" key="1">
    <source>
        <dbReference type="EMBL" id="KAL2833201.1"/>
    </source>
</evidence>
<sequence length="187" mass="21332">MCCRCPLPPPCTSYGLNPGPPGIRRVLSRPIADTHVARDTASPDIIGHMCEHDLVSQTCKIASPAATEAKSARTTPRRQPLFSLKCVLFLARKVTRGLARVEKKEIKSPNTQAPKRHRNRWRVGCLFWGSSREMDDAWNQWDRAVCSRRRRRNERNTRLYPLLSVLAKITVQPSCIEWSHVVDSSRY</sequence>
<dbReference type="EMBL" id="JBFXLU010000245">
    <property type="protein sequence ID" value="KAL2833201.1"/>
    <property type="molecule type" value="Genomic_DNA"/>
</dbReference>
<comment type="caution">
    <text evidence="1">The sequence shown here is derived from an EMBL/GenBank/DDBJ whole genome shotgun (WGS) entry which is preliminary data.</text>
</comment>
<dbReference type="Proteomes" id="UP001610446">
    <property type="component" value="Unassembled WGS sequence"/>
</dbReference>
<gene>
    <name evidence="1" type="ORF">BJY01DRAFT_93761</name>
</gene>
<organism evidence="1 2">
    <name type="scientific">Aspergillus pseudoustus</name>
    <dbReference type="NCBI Taxonomy" id="1810923"/>
    <lineage>
        <taxon>Eukaryota</taxon>
        <taxon>Fungi</taxon>
        <taxon>Dikarya</taxon>
        <taxon>Ascomycota</taxon>
        <taxon>Pezizomycotina</taxon>
        <taxon>Eurotiomycetes</taxon>
        <taxon>Eurotiomycetidae</taxon>
        <taxon>Eurotiales</taxon>
        <taxon>Aspergillaceae</taxon>
        <taxon>Aspergillus</taxon>
        <taxon>Aspergillus subgen. Nidulantes</taxon>
    </lineage>
</organism>
<protein>
    <submittedName>
        <fullName evidence="1">Uncharacterized protein</fullName>
    </submittedName>
</protein>
<keyword evidence="2" id="KW-1185">Reference proteome</keyword>
<evidence type="ECO:0000313" key="2">
    <source>
        <dbReference type="Proteomes" id="UP001610446"/>
    </source>
</evidence>
<reference evidence="1 2" key="1">
    <citation type="submission" date="2024-07" db="EMBL/GenBank/DDBJ databases">
        <title>Section-level genome sequencing and comparative genomics of Aspergillus sections Usti and Cavernicolus.</title>
        <authorList>
            <consortium name="Lawrence Berkeley National Laboratory"/>
            <person name="Nybo J.L."/>
            <person name="Vesth T.C."/>
            <person name="Theobald S."/>
            <person name="Frisvad J.C."/>
            <person name="Larsen T.O."/>
            <person name="Kjaerboelling I."/>
            <person name="Rothschild-Mancinelli K."/>
            <person name="Lyhne E.K."/>
            <person name="Kogle M.E."/>
            <person name="Barry K."/>
            <person name="Clum A."/>
            <person name="Na H."/>
            <person name="Ledsgaard L."/>
            <person name="Lin J."/>
            <person name="Lipzen A."/>
            <person name="Kuo A."/>
            <person name="Riley R."/>
            <person name="Mondo S."/>
            <person name="Labutti K."/>
            <person name="Haridas S."/>
            <person name="Pangalinan J."/>
            <person name="Salamov A.A."/>
            <person name="Simmons B.A."/>
            <person name="Magnuson J.K."/>
            <person name="Chen J."/>
            <person name="Drula E."/>
            <person name="Henrissat B."/>
            <person name="Wiebenga A."/>
            <person name="Lubbers R.J."/>
            <person name="Gomes A.C."/>
            <person name="Makela M.R."/>
            <person name="Stajich J."/>
            <person name="Grigoriev I.V."/>
            <person name="Mortensen U.H."/>
            <person name="De Vries R.P."/>
            <person name="Baker S.E."/>
            <person name="Andersen M.R."/>
        </authorList>
    </citation>
    <scope>NUCLEOTIDE SEQUENCE [LARGE SCALE GENOMIC DNA]</scope>
    <source>
        <strain evidence="1 2">CBS 123904</strain>
    </source>
</reference>